<comment type="caution">
    <text evidence="1">The sequence shown here is derived from an EMBL/GenBank/DDBJ whole genome shotgun (WGS) entry which is preliminary data.</text>
</comment>
<name>A0A6M0RWB2_9CYAN</name>
<proteinExistence type="predicted"/>
<evidence type="ECO:0000313" key="2">
    <source>
        <dbReference type="Proteomes" id="UP000481033"/>
    </source>
</evidence>
<dbReference type="AlphaFoldDB" id="A0A6M0RWB2"/>
<sequence length="130" mass="15024">MQQQFLKLSDNRVIGLTGNIAELHHMTEQEGGSDSYWITCIAGEPYELKADEFQKLMAWATHPDRCMFLEPDELTEGFQEYKARGGFMQFDQWKQIYQRHQRLVKELGVTDNPSKNLIDTVGQLEGSLLL</sequence>
<keyword evidence="2" id="KW-1185">Reference proteome</keyword>
<evidence type="ECO:0000313" key="1">
    <source>
        <dbReference type="EMBL" id="NEZ60150.1"/>
    </source>
</evidence>
<protein>
    <submittedName>
        <fullName evidence="1">Uncharacterized protein</fullName>
    </submittedName>
</protein>
<dbReference type="EMBL" id="QXHD01000004">
    <property type="protein sequence ID" value="NEZ60150.1"/>
    <property type="molecule type" value="Genomic_DNA"/>
</dbReference>
<dbReference type="Proteomes" id="UP000481033">
    <property type="component" value="Unassembled WGS sequence"/>
</dbReference>
<organism evidence="1 2">
    <name type="scientific">Adonisia turfae CCMR0081</name>
    <dbReference type="NCBI Taxonomy" id="2292702"/>
    <lineage>
        <taxon>Bacteria</taxon>
        <taxon>Bacillati</taxon>
        <taxon>Cyanobacteriota</taxon>
        <taxon>Adonisia</taxon>
        <taxon>Adonisia turfae</taxon>
    </lineage>
</organism>
<dbReference type="RefSeq" id="WP_163702812.1">
    <property type="nucleotide sequence ID" value="NZ_QXHD01000004.1"/>
</dbReference>
<accession>A0A6M0RWB2</accession>
<reference evidence="1 2" key="1">
    <citation type="journal article" date="2020" name="Microb. Ecol.">
        <title>Ecogenomics of the Marine Benthic Filamentous Cyanobacterium Adonisia.</title>
        <authorList>
            <person name="Walter J.M."/>
            <person name="Coutinho F.H."/>
            <person name="Leomil L."/>
            <person name="Hargreaves P.I."/>
            <person name="Campeao M.E."/>
            <person name="Vieira V.V."/>
            <person name="Silva B.S."/>
            <person name="Fistarol G.O."/>
            <person name="Salomon P.S."/>
            <person name="Sawabe T."/>
            <person name="Mino S."/>
            <person name="Hosokawa M."/>
            <person name="Miyashita H."/>
            <person name="Maruyama F."/>
            <person name="van Verk M.C."/>
            <person name="Dutilh B.E."/>
            <person name="Thompson C.C."/>
            <person name="Thompson F.L."/>
        </authorList>
    </citation>
    <scope>NUCLEOTIDE SEQUENCE [LARGE SCALE GENOMIC DNA]</scope>
    <source>
        <strain evidence="1 2">CCMR0081</strain>
    </source>
</reference>
<gene>
    <name evidence="1" type="ORF">DXZ20_31795</name>
</gene>